<dbReference type="Pfam" id="PF00884">
    <property type="entry name" value="Sulfatase"/>
    <property type="match status" value="2"/>
</dbReference>
<gene>
    <name evidence="8" type="ORF">EK403_05095</name>
</gene>
<keyword evidence="2" id="KW-0479">Metal-binding</keyword>
<evidence type="ECO:0000256" key="1">
    <source>
        <dbReference type="ARBA" id="ARBA00008779"/>
    </source>
</evidence>
<dbReference type="EMBL" id="RYFI01000003">
    <property type="protein sequence ID" value="RXF74755.1"/>
    <property type="molecule type" value="Genomic_DNA"/>
</dbReference>
<feature type="domain" description="Sulfatase N-terminal" evidence="7">
    <location>
        <begin position="302"/>
        <end position="459"/>
    </location>
</feature>
<sequence length="797" mass="85183">MAGRLQSRWRSLVGGALFLGLSAASATSVAAPSKPNILFVILDDAGIDQLSIFGNGGLTPAKTPNIDLIARSGVKFTNVWAMPECSPSRSAMFTGRYPIRTGVEAAIMENHLPQSYMSAFEATLPRVLEKAGYSSALIGKYHLGNEKDPAGDCAPSTRGWRTFEGAMTAGLPSVDLTAGGQDPDGTQACGYFQTSASGACYTMKRGALDCLEITPDNAGPRASPSRTCLQRGGIFSPNKECGDQQPKQADFDTLNGYYVWPKTTITRERDPLYVDTENQCPAVVDRSYVTSVQRADGVSWWADQAGPRMLTLSFNAMHTPFQKASTRVVPDPLDRASTCSNSLPPRQLINNILEGADAEIGRAIAGMGLGTLARDGRTLESLELNDTVVVIIGDNGSQGPAVRAAAGFEPGRAKTTVYQTGVWVPLIVAGSVVAAPNRSVDALVNAADLFQFFGDIAGVKVAEIVPPSRPLDSKPMLPYLTNPSTAPIRTTNFTQNGSATFTPDPEERSWPCQIASQCNDTLFDSAEFCADNGGVWYGPGAEKQITSCCAVQTETGQQLTIAPVHQKAVRNKRFKLVEADRFDCSTPLPQGAKGSVPWAEFETRVEKEFYNIEPTETNPNGIDSADLNLLAECPEGQGNKSCLPKDVRADYSELSDELKAIKASAKPQDECRKKGDGNLDMRIDAADVRGWKAFSGKGPSVYDINLDGATDDEDETVIEANLGVDCMGACARSDLDRNGKVNSRDLGLLEAQRGECKDPVLCGGDLNGDGRVGDADVKILQSARRTCGSEAALVRPD</sequence>
<dbReference type="InterPro" id="IPR017850">
    <property type="entry name" value="Alkaline_phosphatase_core_sf"/>
</dbReference>
<dbReference type="OrthoDB" id="9803751at2"/>
<dbReference type="RefSeq" id="WP_128776406.1">
    <property type="nucleotide sequence ID" value="NZ_RYFI01000003.1"/>
</dbReference>
<evidence type="ECO:0000256" key="4">
    <source>
        <dbReference type="ARBA" id="ARBA00022837"/>
    </source>
</evidence>
<organism evidence="8 9">
    <name type="scientific">Hansschlegelia zhihuaiae</name>
    <dbReference type="NCBI Taxonomy" id="405005"/>
    <lineage>
        <taxon>Bacteria</taxon>
        <taxon>Pseudomonadati</taxon>
        <taxon>Pseudomonadota</taxon>
        <taxon>Alphaproteobacteria</taxon>
        <taxon>Hyphomicrobiales</taxon>
        <taxon>Methylopilaceae</taxon>
        <taxon>Hansschlegelia</taxon>
    </lineage>
</organism>
<dbReference type="InterPro" id="IPR000917">
    <property type="entry name" value="Sulfatase_N"/>
</dbReference>
<evidence type="ECO:0000259" key="7">
    <source>
        <dbReference type="Pfam" id="PF00884"/>
    </source>
</evidence>
<evidence type="ECO:0000313" key="9">
    <source>
        <dbReference type="Proteomes" id="UP000289708"/>
    </source>
</evidence>
<protein>
    <recommendedName>
        <fullName evidence="7">Sulfatase N-terminal domain-containing protein</fullName>
    </recommendedName>
</protein>
<proteinExistence type="inferred from homology"/>
<comment type="similarity">
    <text evidence="1">Belongs to the sulfatase family.</text>
</comment>
<keyword evidence="4" id="KW-0106">Calcium</keyword>
<feature type="compositionally biased region" description="Polar residues" evidence="5">
    <location>
        <begin position="488"/>
        <end position="501"/>
    </location>
</feature>
<feature type="chain" id="PRO_5020974045" description="Sulfatase N-terminal domain-containing protein" evidence="6">
    <location>
        <begin position="31"/>
        <end position="797"/>
    </location>
</feature>
<evidence type="ECO:0000256" key="5">
    <source>
        <dbReference type="SAM" id="MobiDB-lite"/>
    </source>
</evidence>
<dbReference type="Proteomes" id="UP000289708">
    <property type="component" value="Unassembled WGS sequence"/>
</dbReference>
<evidence type="ECO:0000256" key="3">
    <source>
        <dbReference type="ARBA" id="ARBA00022801"/>
    </source>
</evidence>
<reference evidence="8 9" key="1">
    <citation type="submission" date="2018-12" db="EMBL/GenBank/DDBJ databases">
        <title>bacterium Hansschlegelia zhihuaiae S113.</title>
        <authorList>
            <person name="He J."/>
        </authorList>
    </citation>
    <scope>NUCLEOTIDE SEQUENCE [LARGE SCALE GENOMIC DNA]</scope>
    <source>
        <strain evidence="8 9">S 113</strain>
    </source>
</reference>
<dbReference type="PANTHER" id="PTHR42693:SF33">
    <property type="entry name" value="ARYLSULFATASE"/>
    <property type="match status" value="1"/>
</dbReference>
<dbReference type="Gene3D" id="3.40.720.10">
    <property type="entry name" value="Alkaline Phosphatase, subunit A"/>
    <property type="match status" value="2"/>
</dbReference>
<name>A0A4Q0MMP5_9HYPH</name>
<dbReference type="InterPro" id="IPR050738">
    <property type="entry name" value="Sulfatase"/>
</dbReference>
<dbReference type="SUPFAM" id="SSF53649">
    <property type="entry name" value="Alkaline phosphatase-like"/>
    <property type="match status" value="1"/>
</dbReference>
<keyword evidence="3" id="KW-0378">Hydrolase</keyword>
<dbReference type="PANTHER" id="PTHR42693">
    <property type="entry name" value="ARYLSULFATASE FAMILY MEMBER"/>
    <property type="match status" value="1"/>
</dbReference>
<dbReference type="GO" id="GO:0004065">
    <property type="term" value="F:arylsulfatase activity"/>
    <property type="evidence" value="ECO:0007669"/>
    <property type="project" value="TreeGrafter"/>
</dbReference>
<dbReference type="GO" id="GO:0046872">
    <property type="term" value="F:metal ion binding"/>
    <property type="evidence" value="ECO:0007669"/>
    <property type="project" value="UniProtKB-KW"/>
</dbReference>
<evidence type="ECO:0000313" key="8">
    <source>
        <dbReference type="EMBL" id="RXF74755.1"/>
    </source>
</evidence>
<feature type="region of interest" description="Disordered" evidence="5">
    <location>
        <begin position="488"/>
        <end position="508"/>
    </location>
</feature>
<accession>A0A4Q0MMP5</accession>
<evidence type="ECO:0000256" key="6">
    <source>
        <dbReference type="SAM" id="SignalP"/>
    </source>
</evidence>
<dbReference type="InterPro" id="IPR024607">
    <property type="entry name" value="Sulfatase_CS"/>
</dbReference>
<keyword evidence="9" id="KW-1185">Reference proteome</keyword>
<feature type="domain" description="Sulfatase N-terminal" evidence="7">
    <location>
        <begin position="35"/>
        <end position="145"/>
    </location>
</feature>
<evidence type="ECO:0000256" key="2">
    <source>
        <dbReference type="ARBA" id="ARBA00022723"/>
    </source>
</evidence>
<dbReference type="PROSITE" id="PS00149">
    <property type="entry name" value="SULFATASE_2"/>
    <property type="match status" value="1"/>
</dbReference>
<dbReference type="AlphaFoldDB" id="A0A4Q0MMP5"/>
<comment type="caution">
    <text evidence="8">The sequence shown here is derived from an EMBL/GenBank/DDBJ whole genome shotgun (WGS) entry which is preliminary data.</text>
</comment>
<keyword evidence="6" id="KW-0732">Signal</keyword>
<feature type="signal peptide" evidence="6">
    <location>
        <begin position="1"/>
        <end position="30"/>
    </location>
</feature>